<protein>
    <submittedName>
        <fullName evidence="2">Tetratricopeptide repeat protein</fullName>
    </submittedName>
</protein>
<dbReference type="Gene3D" id="3.40.50.300">
    <property type="entry name" value="P-loop containing nucleotide triphosphate hydrolases"/>
    <property type="match status" value="1"/>
</dbReference>
<evidence type="ECO:0000313" key="2">
    <source>
        <dbReference type="EMBL" id="MFC4516376.1"/>
    </source>
</evidence>
<dbReference type="RefSeq" id="WP_417923573.1">
    <property type="nucleotide sequence ID" value="NZ_JBHSFS010000013.1"/>
</dbReference>
<comment type="caution">
    <text evidence="2">The sequence shown here is derived from an EMBL/GenBank/DDBJ whole genome shotgun (WGS) entry which is preliminary data.</text>
</comment>
<dbReference type="SUPFAM" id="SSF48452">
    <property type="entry name" value="TPR-like"/>
    <property type="match status" value="1"/>
</dbReference>
<feature type="region of interest" description="Disordered" evidence="1">
    <location>
        <begin position="694"/>
        <end position="718"/>
    </location>
</feature>
<gene>
    <name evidence="2" type="ORF">ACFPEN_26015</name>
</gene>
<dbReference type="Proteomes" id="UP001595990">
    <property type="component" value="Unassembled WGS sequence"/>
</dbReference>
<reference evidence="3" key="1">
    <citation type="journal article" date="2019" name="Int. J. Syst. Evol. Microbiol.">
        <title>The Global Catalogue of Microorganisms (GCM) 10K type strain sequencing project: providing services to taxonomists for standard genome sequencing and annotation.</title>
        <authorList>
            <consortium name="The Broad Institute Genomics Platform"/>
            <consortium name="The Broad Institute Genome Sequencing Center for Infectious Disease"/>
            <person name="Wu L."/>
            <person name="Ma J."/>
        </authorList>
    </citation>
    <scope>NUCLEOTIDE SEQUENCE [LARGE SCALE GENOMIC DNA]</scope>
    <source>
        <strain evidence="3">CECT 8064</strain>
    </source>
</reference>
<name>A0ABV9BR09_9ACTN</name>
<proteinExistence type="predicted"/>
<dbReference type="InterPro" id="IPR011990">
    <property type="entry name" value="TPR-like_helical_dom_sf"/>
</dbReference>
<keyword evidence="3" id="KW-1185">Reference proteome</keyword>
<evidence type="ECO:0000313" key="3">
    <source>
        <dbReference type="Proteomes" id="UP001595990"/>
    </source>
</evidence>
<dbReference type="InterPro" id="IPR027417">
    <property type="entry name" value="P-loop_NTPase"/>
</dbReference>
<accession>A0ABV9BR09</accession>
<organism evidence="2 3">
    <name type="scientific">Streptomyces ehimensis</name>
    <dbReference type="NCBI Taxonomy" id="68195"/>
    <lineage>
        <taxon>Bacteria</taxon>
        <taxon>Bacillati</taxon>
        <taxon>Actinomycetota</taxon>
        <taxon>Actinomycetes</taxon>
        <taxon>Kitasatosporales</taxon>
        <taxon>Streptomycetaceae</taxon>
        <taxon>Streptomyces</taxon>
    </lineage>
</organism>
<feature type="region of interest" description="Disordered" evidence="1">
    <location>
        <begin position="1"/>
        <end position="25"/>
    </location>
</feature>
<evidence type="ECO:0000256" key="1">
    <source>
        <dbReference type="SAM" id="MobiDB-lite"/>
    </source>
</evidence>
<dbReference type="PANTHER" id="PTHR19959">
    <property type="entry name" value="KINESIN LIGHT CHAIN"/>
    <property type="match status" value="1"/>
</dbReference>
<dbReference type="PANTHER" id="PTHR19959:SF119">
    <property type="entry name" value="FUNGAL LIPASE-LIKE DOMAIN-CONTAINING PROTEIN"/>
    <property type="match status" value="1"/>
</dbReference>
<sequence>MTISAPGAEGDGGIRGSTFHGPTVVQTGSHGTQYIQFVYQWKPAYRIEDFPAAPRPLVVRMLAQQPSRLLRAAHQAVTFTGRDDDLNDLAFWRDDRAESLYIRLVHGPGGQGKTRLAAQFADLSREAGWTVWQATVNETGVDPIDVNPPPETATGILLVIDYAERWPTPDLHKLLQEPLLHRSGIPARVLLLSRPAGIWWENLEAWIGDNLDARAEAHPLLPLAADPSARAALFRQARDRFAHHLGLSPGEAHRISLPPDLDSDGDYAQILTIHIAALAAVDVHLHHGPAPANPARASAYLLKRERAHWNTLHQRASKPLSTTPEAMGRAVLTATLTRPLTRAHGHSALNRIGLADSTAAANTLLDDHRDCYPPPHADSARAVTVLEPLYPDRLGEDFIGLTTPADPGGPGIPHPVPGAVTDDWAHHAAARLLLGHHTTSAPAPWTRDALTVLIETARRWPHIATGQLYPLLKNHPELALQAGGTALATLAGLGTLDLTVLEAIEPHLPDGRHADLDIGIAAITARLARHRLAIHDPATHAHIYQNLAERQSYAGLRNEALATGQESLRVWRHLTRTDPARLPDLATSLSILGGYLSDVGRWDEALTATEEAVEIRRRLVEDNPTAHEADLALSLSNLGGYLPAVGRWSEALTATEEAVEIYRRLVAAVPTRFFSPLCDVLSLQANLLVDLGRLQEAGPSGPGSQRTPSFPARRNEHP</sequence>
<dbReference type="EMBL" id="JBHSFS010000013">
    <property type="protein sequence ID" value="MFC4516376.1"/>
    <property type="molecule type" value="Genomic_DNA"/>
</dbReference>
<dbReference type="Gene3D" id="1.25.40.10">
    <property type="entry name" value="Tetratricopeptide repeat domain"/>
    <property type="match status" value="1"/>
</dbReference>
<dbReference type="Pfam" id="PF13374">
    <property type="entry name" value="TPR_10"/>
    <property type="match status" value="2"/>
</dbReference>